<name>A0A430AHT6_9ENTE</name>
<organism evidence="3 4">
    <name type="scientific">Vagococcus entomophilus</name>
    <dbReference type="NCBI Taxonomy" id="1160095"/>
    <lineage>
        <taxon>Bacteria</taxon>
        <taxon>Bacillati</taxon>
        <taxon>Bacillota</taxon>
        <taxon>Bacilli</taxon>
        <taxon>Lactobacillales</taxon>
        <taxon>Enterococcaceae</taxon>
        <taxon>Vagococcus</taxon>
    </lineage>
</organism>
<accession>A0A430AHT6</accession>
<evidence type="ECO:0000313" key="3">
    <source>
        <dbReference type="EMBL" id="RSU07669.1"/>
    </source>
</evidence>
<evidence type="ECO:0000259" key="2">
    <source>
        <dbReference type="Pfam" id="PF02627"/>
    </source>
</evidence>
<dbReference type="PANTHER" id="PTHR33930:SF2">
    <property type="entry name" value="BLR3452 PROTEIN"/>
    <property type="match status" value="1"/>
</dbReference>
<dbReference type="GO" id="GO:0051920">
    <property type="term" value="F:peroxiredoxin activity"/>
    <property type="evidence" value="ECO:0007669"/>
    <property type="project" value="InterPro"/>
</dbReference>
<dbReference type="PANTHER" id="PTHR33930">
    <property type="entry name" value="ALKYL HYDROPEROXIDE REDUCTASE AHPD"/>
    <property type="match status" value="1"/>
</dbReference>
<dbReference type="SUPFAM" id="SSF69118">
    <property type="entry name" value="AhpD-like"/>
    <property type="match status" value="1"/>
</dbReference>
<keyword evidence="1" id="KW-1133">Transmembrane helix</keyword>
<dbReference type="InterPro" id="IPR003779">
    <property type="entry name" value="CMD-like"/>
</dbReference>
<feature type="domain" description="Carboxymuconolactone decarboxylase-like" evidence="2">
    <location>
        <begin position="26"/>
        <end position="86"/>
    </location>
</feature>
<proteinExistence type="predicted"/>
<keyword evidence="1" id="KW-0472">Membrane</keyword>
<reference evidence="3 4" key="1">
    <citation type="submission" date="2017-05" db="EMBL/GenBank/DDBJ databases">
        <title>Vagococcus spp. assemblies.</title>
        <authorList>
            <person name="Gulvik C.A."/>
        </authorList>
    </citation>
    <scope>NUCLEOTIDE SEQUENCE [LARGE SCALE GENOMIC DNA]</scope>
    <source>
        <strain evidence="3 4">DSM 24756</strain>
    </source>
</reference>
<dbReference type="InterPro" id="IPR029032">
    <property type="entry name" value="AhpD-like"/>
</dbReference>
<protein>
    <submittedName>
        <fullName evidence="3">Carboxymuconolactone decarboxylase</fullName>
    </submittedName>
</protein>
<dbReference type="Pfam" id="PF02627">
    <property type="entry name" value="CMD"/>
    <property type="match status" value="1"/>
</dbReference>
<sequence>MNQSFKQFITETGDSGPAYIEMVKKHANASSLDQKTAELAYISVLSAVRIHDGLAFHVQSAKKLGATREEIISAVLVGLPAVGLTVVASLEETLRSYDEA</sequence>
<dbReference type="Gene3D" id="1.20.1290.10">
    <property type="entry name" value="AhpD-like"/>
    <property type="match status" value="1"/>
</dbReference>
<dbReference type="RefSeq" id="WP_126821578.1">
    <property type="nucleotide sequence ID" value="NZ_JBHLWU010000001.1"/>
</dbReference>
<dbReference type="AlphaFoldDB" id="A0A430AHT6"/>
<dbReference type="EMBL" id="NGJZ01000001">
    <property type="protein sequence ID" value="RSU07669.1"/>
    <property type="molecule type" value="Genomic_DNA"/>
</dbReference>
<keyword evidence="4" id="KW-1185">Reference proteome</keyword>
<gene>
    <name evidence="3" type="ORF">CBF30_00045</name>
</gene>
<evidence type="ECO:0000313" key="4">
    <source>
        <dbReference type="Proteomes" id="UP000288669"/>
    </source>
</evidence>
<evidence type="ECO:0000256" key="1">
    <source>
        <dbReference type="SAM" id="Phobius"/>
    </source>
</evidence>
<dbReference type="Proteomes" id="UP000288669">
    <property type="component" value="Unassembled WGS sequence"/>
</dbReference>
<keyword evidence="1" id="KW-0812">Transmembrane</keyword>
<comment type="caution">
    <text evidence="3">The sequence shown here is derived from an EMBL/GenBank/DDBJ whole genome shotgun (WGS) entry which is preliminary data.</text>
</comment>
<dbReference type="OrthoDB" id="9154867at2"/>
<feature type="transmembrane region" description="Helical" evidence="1">
    <location>
        <begin position="71"/>
        <end position="90"/>
    </location>
</feature>